<name>A0ABX0SDF0_9ACTN</name>
<reference evidence="1 2" key="1">
    <citation type="submission" date="2020-02" db="EMBL/GenBank/DDBJ databases">
        <title>Sequencing the genomes of 1000 actinobacteria strains.</title>
        <authorList>
            <person name="Klenk H.-P."/>
        </authorList>
    </citation>
    <scope>NUCLEOTIDE SEQUENCE [LARGE SCALE GENOMIC DNA]</scope>
    <source>
        <strain evidence="1 2">DSM 19609</strain>
    </source>
</reference>
<evidence type="ECO:0000313" key="1">
    <source>
        <dbReference type="EMBL" id="NIH56379.1"/>
    </source>
</evidence>
<sequence length="187" mass="19799">MLTEQTSRSDSLLAALVEIERFVGRSGWDQPARLFALAPTAELLEAQPSLADQLTVTAPDALSSIEQDDFNPSGADLMTALARLAWPGTVAGCALATERSFLPAELEPSVPDDPGLAAEFVANHPQRRDLRVVAGALRDSLGEPIVHCVARLASNPEDLLVGADMVPALTQALALTLWGPTTKGNHE</sequence>
<protein>
    <submittedName>
        <fullName evidence="1">Uncharacterized protein</fullName>
    </submittedName>
</protein>
<proteinExistence type="predicted"/>
<dbReference type="RefSeq" id="WP_167165390.1">
    <property type="nucleotide sequence ID" value="NZ_BAAAOO010000002.1"/>
</dbReference>
<evidence type="ECO:0000313" key="2">
    <source>
        <dbReference type="Proteomes" id="UP000749311"/>
    </source>
</evidence>
<gene>
    <name evidence="1" type="ORF">FB473_001024</name>
</gene>
<dbReference type="NCBIfam" id="NF040618">
    <property type="entry name" value="PPA1309_fam"/>
    <property type="match status" value="1"/>
</dbReference>
<dbReference type="Proteomes" id="UP000749311">
    <property type="component" value="Unassembled WGS sequence"/>
</dbReference>
<comment type="caution">
    <text evidence="1">The sequence shown here is derived from an EMBL/GenBank/DDBJ whole genome shotgun (WGS) entry which is preliminary data.</text>
</comment>
<dbReference type="EMBL" id="JAAMOZ010000001">
    <property type="protein sequence ID" value="NIH56379.1"/>
    <property type="molecule type" value="Genomic_DNA"/>
</dbReference>
<keyword evidence="2" id="KW-1185">Reference proteome</keyword>
<dbReference type="InterPro" id="IPR047681">
    <property type="entry name" value="PPA1309-like"/>
</dbReference>
<organism evidence="1 2">
    <name type="scientific">Brooklawnia cerclae</name>
    <dbReference type="NCBI Taxonomy" id="349934"/>
    <lineage>
        <taxon>Bacteria</taxon>
        <taxon>Bacillati</taxon>
        <taxon>Actinomycetota</taxon>
        <taxon>Actinomycetes</taxon>
        <taxon>Propionibacteriales</taxon>
        <taxon>Propionibacteriaceae</taxon>
        <taxon>Brooklawnia</taxon>
    </lineage>
</organism>
<accession>A0ABX0SDF0</accession>